<gene>
    <name evidence="2" type="ORF">NDI37_04745</name>
</gene>
<keyword evidence="3" id="KW-1185">Reference proteome</keyword>
<dbReference type="RefSeq" id="WP_199295243.1">
    <property type="nucleotide sequence ID" value="NZ_JAMPKK010000006.1"/>
</dbReference>
<dbReference type="Pfam" id="PF10057">
    <property type="entry name" value="MpsC"/>
    <property type="match status" value="1"/>
</dbReference>
<reference evidence="2 3" key="1">
    <citation type="submission" date="2022-04" db="EMBL/GenBank/DDBJ databases">
        <title>Positive selection, recombination, and allopatry shape intraspecific diversity of widespread and dominant cyanobacteria.</title>
        <authorList>
            <person name="Wei J."/>
            <person name="Shu W."/>
            <person name="Hu C."/>
        </authorList>
    </citation>
    <scope>NUCLEOTIDE SEQUENCE [LARGE SCALE GENOMIC DNA]</scope>
    <source>
        <strain evidence="2 3">GB2-A5</strain>
    </source>
</reference>
<dbReference type="EMBL" id="JAMPKK010000006">
    <property type="protein sequence ID" value="MEP0863773.1"/>
    <property type="molecule type" value="Genomic_DNA"/>
</dbReference>
<dbReference type="Proteomes" id="UP001442494">
    <property type="component" value="Unassembled WGS sequence"/>
</dbReference>
<accession>A0ABV0JK09</accession>
<dbReference type="InterPro" id="IPR018745">
    <property type="entry name" value="MpsC"/>
</dbReference>
<evidence type="ECO:0000313" key="3">
    <source>
        <dbReference type="Proteomes" id="UP001442494"/>
    </source>
</evidence>
<name>A0ABV0JK09_9CYAN</name>
<protein>
    <submittedName>
        <fullName evidence="2">DUF2294 domain-containing protein</fullName>
    </submittedName>
</protein>
<organism evidence="2 3">
    <name type="scientific">Funiculus sociatus GB2-A5</name>
    <dbReference type="NCBI Taxonomy" id="2933946"/>
    <lineage>
        <taxon>Bacteria</taxon>
        <taxon>Bacillati</taxon>
        <taxon>Cyanobacteriota</taxon>
        <taxon>Cyanophyceae</taxon>
        <taxon>Coleofasciculales</taxon>
        <taxon>Coleofasciculaceae</taxon>
        <taxon>Funiculus</taxon>
    </lineage>
</organism>
<proteinExistence type="predicted"/>
<evidence type="ECO:0000313" key="2">
    <source>
        <dbReference type="EMBL" id="MEP0863773.1"/>
    </source>
</evidence>
<comment type="caution">
    <text evidence="2">The sequence shown here is derived from an EMBL/GenBank/DDBJ whole genome shotgun (WGS) entry which is preliminary data.</text>
</comment>
<evidence type="ECO:0000259" key="1">
    <source>
        <dbReference type="Pfam" id="PF10057"/>
    </source>
</evidence>
<sequence>MYKNLFFLKAIAMQEKLKPTCAQLEQTLSQRVDDFWHTHLGHHPSKVTCQILGDKIAIVIDNSVTQPEQFLADSGKGNLVERMRFNLDKAIHQQLQNLIEEVVDIPVIDLMLHSSLETSRTSSIVVLAAVPMTRNPSALPQEQQQTDSG</sequence>
<feature type="domain" description="Na+-translocating membrane potential-generating system MpsC" evidence="1">
    <location>
        <begin position="22"/>
        <end position="128"/>
    </location>
</feature>